<keyword evidence="2" id="KW-1185">Reference proteome</keyword>
<dbReference type="Proteomes" id="UP000095743">
    <property type="component" value="Chromosome"/>
</dbReference>
<dbReference type="AlphaFoldDB" id="A0A1D8GD72"/>
<organism evidence="1 2">
    <name type="scientific">Geosporobacter ferrireducens</name>
    <dbReference type="NCBI Taxonomy" id="1424294"/>
    <lineage>
        <taxon>Bacteria</taxon>
        <taxon>Bacillati</taxon>
        <taxon>Bacillota</taxon>
        <taxon>Clostridia</taxon>
        <taxon>Peptostreptococcales</taxon>
        <taxon>Thermotaleaceae</taxon>
        <taxon>Geosporobacter</taxon>
    </lineage>
</organism>
<evidence type="ECO:0000313" key="1">
    <source>
        <dbReference type="EMBL" id="AOT68858.1"/>
    </source>
</evidence>
<evidence type="ECO:0000313" key="2">
    <source>
        <dbReference type="Proteomes" id="UP000095743"/>
    </source>
</evidence>
<proteinExistence type="predicted"/>
<dbReference type="EMBL" id="CP017269">
    <property type="protein sequence ID" value="AOT68858.1"/>
    <property type="molecule type" value="Genomic_DNA"/>
</dbReference>
<dbReference type="KEGG" id="gfe:Gferi_04385"/>
<accession>A0A1D8GD72</accession>
<protein>
    <submittedName>
        <fullName evidence="1">Uncharacterized protein</fullName>
    </submittedName>
</protein>
<gene>
    <name evidence="1" type="ORF">Gferi_04385</name>
</gene>
<name>A0A1D8GD72_9FIRM</name>
<dbReference type="RefSeq" id="WP_069974424.1">
    <property type="nucleotide sequence ID" value="NZ_CP017269.1"/>
</dbReference>
<sequence length="63" mass="7714">MEEHLLRELLMDFIRFCDQLLLEGKIAENQYEQMVVQKKEFLDNYQTLIDSKCYKNSKFMVDF</sequence>
<dbReference type="STRING" id="1424294.Gferi_04385"/>
<reference evidence="1 2" key="1">
    <citation type="submission" date="2016-09" db="EMBL/GenBank/DDBJ databases">
        <title>Genomic analysis reveals versatility of anaerobic energy metabolism of Geosporobacter ferrireducens IRF9 of phylum Firmicutes.</title>
        <authorList>
            <person name="Kim S.-J."/>
        </authorList>
    </citation>
    <scope>NUCLEOTIDE SEQUENCE [LARGE SCALE GENOMIC DNA]</scope>
    <source>
        <strain evidence="1 2">IRF9</strain>
    </source>
</reference>